<proteinExistence type="predicted"/>
<dbReference type="RefSeq" id="WP_285613242.1">
    <property type="nucleotide sequence ID" value="NZ_BSSD01000014.1"/>
</dbReference>
<comment type="caution">
    <text evidence="1">The sequence shown here is derived from an EMBL/GenBank/DDBJ whole genome shotgun (WGS) entry which is preliminary data.</text>
</comment>
<dbReference type="Proteomes" id="UP001165042">
    <property type="component" value="Unassembled WGS sequence"/>
</dbReference>
<organism evidence="1 2">
    <name type="scientific">Actinokineospora globicatena</name>
    <dbReference type="NCBI Taxonomy" id="103729"/>
    <lineage>
        <taxon>Bacteria</taxon>
        <taxon>Bacillati</taxon>
        <taxon>Actinomycetota</taxon>
        <taxon>Actinomycetes</taxon>
        <taxon>Pseudonocardiales</taxon>
        <taxon>Pseudonocardiaceae</taxon>
        <taxon>Actinokineospora</taxon>
    </lineage>
</organism>
<evidence type="ECO:0000313" key="1">
    <source>
        <dbReference type="EMBL" id="GLW95440.1"/>
    </source>
</evidence>
<reference evidence="1" key="1">
    <citation type="submission" date="2023-02" db="EMBL/GenBank/DDBJ databases">
        <title>Actinokineospora globicatena NBRC 15670.</title>
        <authorList>
            <person name="Ichikawa N."/>
            <person name="Sato H."/>
            <person name="Tonouchi N."/>
        </authorList>
    </citation>
    <scope>NUCLEOTIDE SEQUENCE</scope>
    <source>
        <strain evidence="1">NBRC 15670</strain>
    </source>
</reference>
<name>A0A9W6QV51_9PSEU</name>
<accession>A0A9W6QV51</accession>
<protein>
    <submittedName>
        <fullName evidence="1">Uncharacterized protein</fullName>
    </submittedName>
</protein>
<dbReference type="EMBL" id="BSSD01000014">
    <property type="protein sequence ID" value="GLW95440.1"/>
    <property type="molecule type" value="Genomic_DNA"/>
</dbReference>
<sequence length="59" mass="6531">MEQLSSLELLADALREAQAAQARGLIVGSLDEVTLRRAERRARRQDQTARLMSLVPVVA</sequence>
<dbReference type="AlphaFoldDB" id="A0A9W6QV51"/>
<evidence type="ECO:0000313" key="2">
    <source>
        <dbReference type="Proteomes" id="UP001165042"/>
    </source>
</evidence>
<gene>
    <name evidence="1" type="ORF">Aglo03_62560</name>
</gene>
<keyword evidence="2" id="KW-1185">Reference proteome</keyword>